<evidence type="ECO:0000313" key="6">
    <source>
        <dbReference type="Proteomes" id="UP000000593"/>
    </source>
</evidence>
<dbReference type="GO" id="GO:0004386">
    <property type="term" value="F:helicase activity"/>
    <property type="evidence" value="ECO:0007669"/>
    <property type="project" value="UniProtKB-KW"/>
</dbReference>
<dbReference type="PROSITE" id="PS51192">
    <property type="entry name" value="HELICASE_ATP_BIND_1"/>
    <property type="match status" value="1"/>
</dbReference>
<keyword evidence="5" id="KW-0347">Helicase</keyword>
<dbReference type="InterPro" id="IPR001650">
    <property type="entry name" value="Helicase_C-like"/>
</dbReference>
<dbReference type="GO" id="GO:0016887">
    <property type="term" value="F:ATP hydrolysis activity"/>
    <property type="evidence" value="ECO:0007669"/>
    <property type="project" value="TreeGrafter"/>
</dbReference>
<dbReference type="InterPro" id="IPR052511">
    <property type="entry name" value="ATP-dep_Helicase"/>
</dbReference>
<dbReference type="InterPro" id="IPR027417">
    <property type="entry name" value="P-loop_NTPase"/>
</dbReference>
<dbReference type="SMART" id="SM00487">
    <property type="entry name" value="DEXDc"/>
    <property type="match status" value="1"/>
</dbReference>
<dbReference type="InterPro" id="IPR014001">
    <property type="entry name" value="Helicase_ATP-bd"/>
</dbReference>
<dbReference type="CDD" id="cd18796">
    <property type="entry name" value="SF2_C_LHR"/>
    <property type="match status" value="1"/>
</dbReference>
<dbReference type="Gene3D" id="3.40.50.300">
    <property type="entry name" value="P-loop containing nucleotide triphosphate hydrolases"/>
    <property type="match status" value="2"/>
</dbReference>
<proteinExistence type="predicted"/>
<protein>
    <submittedName>
        <fullName evidence="5">Hypothetical ATP-dependent helicase</fullName>
    </submittedName>
</protein>
<dbReference type="PROSITE" id="PS51194">
    <property type="entry name" value="HELICASE_CTER"/>
    <property type="match status" value="1"/>
</dbReference>
<dbReference type="GO" id="GO:0003677">
    <property type="term" value="F:DNA binding"/>
    <property type="evidence" value="ECO:0007669"/>
    <property type="project" value="TreeGrafter"/>
</dbReference>
<evidence type="ECO:0000256" key="1">
    <source>
        <dbReference type="ARBA" id="ARBA00022741"/>
    </source>
</evidence>
<dbReference type="AlphaFoldDB" id="Q6LRR7"/>
<dbReference type="HOGENOM" id="CLU_002025_2_1_6"/>
<dbReference type="PANTHER" id="PTHR47962:SF5">
    <property type="entry name" value="ATP-DEPENDENT HELICASE LHR-RELATED"/>
    <property type="match status" value="1"/>
</dbReference>
<dbReference type="PANTHER" id="PTHR47962">
    <property type="entry name" value="ATP-DEPENDENT HELICASE LHR-RELATED-RELATED"/>
    <property type="match status" value="1"/>
</dbReference>
<evidence type="ECO:0000256" key="2">
    <source>
        <dbReference type="ARBA" id="ARBA00022840"/>
    </source>
</evidence>
<dbReference type="RefSeq" id="WP_011218326.1">
    <property type="nucleotide sequence ID" value="NC_006370.1"/>
</dbReference>
<keyword evidence="2" id="KW-0067">ATP-binding</keyword>
<feature type="domain" description="Helicase C-terminal" evidence="4">
    <location>
        <begin position="251"/>
        <end position="403"/>
    </location>
</feature>
<evidence type="ECO:0000313" key="5">
    <source>
        <dbReference type="EMBL" id="CAG20009.1"/>
    </source>
</evidence>
<dbReference type="EMBL" id="CR378668">
    <property type="protein sequence ID" value="CAG20009.1"/>
    <property type="molecule type" value="Genomic_DNA"/>
</dbReference>
<keyword evidence="6" id="KW-1185">Reference proteome</keyword>
<feature type="domain" description="Helicase ATP-binding" evidence="3">
    <location>
        <begin position="33"/>
        <end position="214"/>
    </location>
</feature>
<dbReference type="STRING" id="298386.PBPRA1598"/>
<keyword evidence="5" id="KW-0378">Hydrolase</keyword>
<dbReference type="KEGG" id="ppr:PBPRA1598"/>
<dbReference type="InterPro" id="IPR011545">
    <property type="entry name" value="DEAD/DEAH_box_helicase_dom"/>
</dbReference>
<organism evidence="5 6">
    <name type="scientific">Photobacterium profundum (strain SS9)</name>
    <dbReference type="NCBI Taxonomy" id="298386"/>
    <lineage>
        <taxon>Bacteria</taxon>
        <taxon>Pseudomonadati</taxon>
        <taxon>Pseudomonadota</taxon>
        <taxon>Gammaproteobacteria</taxon>
        <taxon>Vibrionales</taxon>
        <taxon>Vibrionaceae</taxon>
        <taxon>Photobacterium</taxon>
    </lineage>
</organism>
<evidence type="ECO:0000259" key="4">
    <source>
        <dbReference type="PROSITE" id="PS51194"/>
    </source>
</evidence>
<keyword evidence="1" id="KW-0547">Nucleotide-binding</keyword>
<dbReference type="Pfam" id="PF00270">
    <property type="entry name" value="DEAD"/>
    <property type="match status" value="1"/>
</dbReference>
<dbReference type="eggNOG" id="COG1201">
    <property type="taxonomic scope" value="Bacteria"/>
</dbReference>
<accession>Q6LRR7</accession>
<dbReference type="Pfam" id="PF00271">
    <property type="entry name" value="Helicase_C"/>
    <property type="match status" value="1"/>
</dbReference>
<evidence type="ECO:0000259" key="3">
    <source>
        <dbReference type="PROSITE" id="PS51192"/>
    </source>
</evidence>
<dbReference type="Proteomes" id="UP000000593">
    <property type="component" value="Chromosome 1"/>
</dbReference>
<dbReference type="SUPFAM" id="SSF52540">
    <property type="entry name" value="P-loop containing nucleoside triphosphate hydrolases"/>
    <property type="match status" value="1"/>
</dbReference>
<reference evidence="6" key="1">
    <citation type="journal article" date="2005" name="Science">
        <title>Life at depth: Photobacterium profundum genome sequence and expression analysis.</title>
        <authorList>
            <person name="Vezzi A."/>
            <person name="Campanaro S."/>
            <person name="D'Angelo M."/>
            <person name="Simonato F."/>
            <person name="Vitulo N."/>
            <person name="Lauro F.M."/>
            <person name="Cestaro A."/>
            <person name="Malacrida G."/>
            <person name="Simionati B."/>
            <person name="Cannata N."/>
            <person name="Romualdi C."/>
            <person name="Bartlett D.H."/>
            <person name="Valle G."/>
        </authorList>
    </citation>
    <scope>NUCLEOTIDE SEQUENCE [LARGE SCALE GENOMIC DNA]</scope>
    <source>
        <strain evidence="6">ATCC BAA-1253 / SS9</strain>
    </source>
</reference>
<sequence length="732" mass="82056">MMDEYQRLDTRIQKWVFKQGWSDLREIQKRAINPILSGDRDVLISASTAAGKTEAFFLPACSATADMEQGFGILYISPLKALINDQYRRLESLCEELDMPVTSWHGDSSQSKKKKAKKTPSGILLITPESLESLLVRDAGWVQQAFGFLKYIVIDEFHVFIGSDRGLHLLSLLNRLEHLLKRYSSPIPRVALSATLGELDQVPLSLRPNKSMPCEIITSSKSHTTLKVQVRGYIEPLDLQSDDLRDSAEDQICKELYRLCRGSSHLVFANSRKRTESIAAQLSDLCEANIVPNEFFPHHGSLSKELREELEARLQKEMLPTTAVCTMTLELGIDIGKVNSVVQVTAPHSVSSLRQRMGRSGRRNSPAILRMLISEDELTKSSSIIDKLRMELVQSLAMIRLLIASKWFEPADTSQMHFSTLLHQVLAVTAQWGGIRADQLYTLLCTNGPFQKTTIQHFKLLLSHMGFCELLTQLSSGELVLGIQGERLVSQYTFYAVFKTPEEFRVVVGNKTLGTLPIDSVVIQGQHIIFGGCRWKVLDVDSDKKVIHVEATKGGKPPSFGGEGMSIHDVVRQEMFQIYCEGDYLIQVGHGKVDYIDTVAKGLFKEGACYFKDSKLESKSIIQQGQYVYIFTWMGDKVVNTISAILLQRGFKAGTYAGVIEVEMASIDDVAQCLQSTVKTGLPTEAELAKMVDEKLIEKYDEYLPDELLCEGYGYRAFDCVKAEAYLTKLVM</sequence>
<name>Q6LRR7_PHOPR</name>
<dbReference type="GO" id="GO:0005524">
    <property type="term" value="F:ATP binding"/>
    <property type="evidence" value="ECO:0007669"/>
    <property type="project" value="UniProtKB-KW"/>
</dbReference>
<dbReference type="SMART" id="SM00490">
    <property type="entry name" value="HELICc"/>
    <property type="match status" value="1"/>
</dbReference>
<gene>
    <name evidence="5" type="ordered locus">PBPRA1598</name>
</gene>